<dbReference type="Gene3D" id="2.40.420.20">
    <property type="match status" value="1"/>
</dbReference>
<dbReference type="GO" id="GO:1990281">
    <property type="term" value="C:efflux pump complex"/>
    <property type="evidence" value="ECO:0007669"/>
    <property type="project" value="TreeGrafter"/>
</dbReference>
<evidence type="ECO:0000313" key="6">
    <source>
        <dbReference type="RefSeq" id="WP_051378459.1"/>
    </source>
</evidence>
<dbReference type="InterPro" id="IPR006143">
    <property type="entry name" value="RND_pump_MFP"/>
</dbReference>
<evidence type="ECO:0000256" key="3">
    <source>
        <dbReference type="SAM" id="SignalP"/>
    </source>
</evidence>
<reference evidence="6" key="1">
    <citation type="journal article" date="2020" name="Future Microbiol.">
        <title>RND efflux pumps in Gram-negative bacteria; regulation, structure and role in antibiotic resistance.</title>
        <authorList>
            <person name="Colclough A.L."/>
            <person name="Alav I."/>
            <person name="Whittle E.E."/>
            <person name="Pugh H.L."/>
            <person name="Darby E.M."/>
            <person name="Legood S.W."/>
            <person name="McNeil H.E."/>
            <person name="Blair J.M."/>
        </authorList>
    </citation>
    <scope>NUCLEOTIDE SEQUENCE</scope>
</reference>
<keyword evidence="5" id="KW-1185">Reference proteome</keyword>
<feature type="domain" description="CusB-like beta-barrel" evidence="4">
    <location>
        <begin position="209"/>
        <end position="282"/>
    </location>
</feature>
<dbReference type="Gene3D" id="2.40.50.100">
    <property type="match status" value="1"/>
</dbReference>
<evidence type="ECO:0000256" key="1">
    <source>
        <dbReference type="ARBA" id="ARBA00009477"/>
    </source>
</evidence>
<dbReference type="PANTHER" id="PTHR30469:SF15">
    <property type="entry name" value="HLYD FAMILY OF SECRETION PROTEINS"/>
    <property type="match status" value="1"/>
</dbReference>
<comment type="similarity">
    <text evidence="1">Belongs to the membrane fusion protein (MFP) (TC 8.A.1) family.</text>
</comment>
<dbReference type="OrthoDB" id="9806939at2"/>
<reference evidence="6" key="2">
    <citation type="submission" date="2025-08" db="UniProtKB">
        <authorList>
            <consortium name="RefSeq"/>
        </authorList>
    </citation>
    <scope>IDENTIFICATION</scope>
</reference>
<feature type="region of interest" description="Disordered" evidence="2">
    <location>
        <begin position="359"/>
        <end position="386"/>
    </location>
</feature>
<organism evidence="5 6">
    <name type="scientific">Derxia gummosa DSM 723</name>
    <dbReference type="NCBI Taxonomy" id="1121388"/>
    <lineage>
        <taxon>Bacteria</taxon>
        <taxon>Pseudomonadati</taxon>
        <taxon>Pseudomonadota</taxon>
        <taxon>Betaproteobacteria</taxon>
        <taxon>Burkholderiales</taxon>
        <taxon>Alcaligenaceae</taxon>
        <taxon>Derxia</taxon>
    </lineage>
</organism>
<dbReference type="Gene3D" id="1.10.287.470">
    <property type="entry name" value="Helix hairpin bin"/>
    <property type="match status" value="1"/>
</dbReference>
<feature type="compositionally biased region" description="Low complexity" evidence="2">
    <location>
        <begin position="360"/>
        <end position="372"/>
    </location>
</feature>
<dbReference type="NCBIfam" id="TIGR01730">
    <property type="entry name" value="RND_mfp"/>
    <property type="match status" value="1"/>
</dbReference>
<feature type="chain" id="PRO_5034673849" evidence="3">
    <location>
        <begin position="23"/>
        <end position="386"/>
    </location>
</feature>
<dbReference type="InterPro" id="IPR058792">
    <property type="entry name" value="Beta-barrel_RND_2"/>
</dbReference>
<dbReference type="PROSITE" id="PS51257">
    <property type="entry name" value="PROKAR_LIPOPROTEIN"/>
    <property type="match status" value="1"/>
</dbReference>
<dbReference type="AlphaFoldDB" id="A0A8B6X8I6"/>
<dbReference type="PANTHER" id="PTHR30469">
    <property type="entry name" value="MULTIDRUG RESISTANCE PROTEIN MDTA"/>
    <property type="match status" value="1"/>
</dbReference>
<dbReference type="Gene3D" id="2.40.30.170">
    <property type="match status" value="1"/>
</dbReference>
<protein>
    <submittedName>
        <fullName evidence="6">Efflux RND transporter periplasmic adaptor subunit</fullName>
    </submittedName>
</protein>
<sequence length="386" mass="40553">MKAVLSPFCRPLLAVIIAVSFAACSKPPAAEPPLRAVRTVVVQAGVFGAQLEFPGEVKARAESRLGFRVGGKIVERLVDFGASVRPGQVIARLDPRDLADAEAAGKSALAAAAADYKLAEADYRRSVDLQKQNFVSQAEVDRRRSTLDAARAQQERAQAQLRSLGSQTSYAVLTADAAGVVTAIEAEAGQVVAAGQTVVRVARADDKEVWIAVPEDRLDAIRALGKAEVRLWSQQGEALTGRVRDIAAAADPATRTYTVRMKLDNPPADVRLGMTATVRFDMQRPGQMVKLPLSALLDTNGQTSVWVFDEASSTVKPQPVQLGGSEGGEALVGGLAPGQRVVTAGVHVLQAGQKVKLMDAPATAPQAPAEPARTSDTGLPATGARS</sequence>
<dbReference type="Proteomes" id="UP000675920">
    <property type="component" value="Unplaced"/>
</dbReference>
<accession>A0A8B6X8I6</accession>
<feature type="signal peptide" evidence="3">
    <location>
        <begin position="1"/>
        <end position="22"/>
    </location>
</feature>
<evidence type="ECO:0000313" key="5">
    <source>
        <dbReference type="Proteomes" id="UP000675920"/>
    </source>
</evidence>
<dbReference type="GO" id="GO:0015562">
    <property type="term" value="F:efflux transmembrane transporter activity"/>
    <property type="evidence" value="ECO:0007669"/>
    <property type="project" value="TreeGrafter"/>
</dbReference>
<dbReference type="SUPFAM" id="SSF111369">
    <property type="entry name" value="HlyD-like secretion proteins"/>
    <property type="match status" value="1"/>
</dbReference>
<dbReference type="RefSeq" id="WP_051378459.1">
    <property type="nucleotide sequence ID" value="NZ_AXWS01000008.1"/>
</dbReference>
<keyword evidence="3" id="KW-0732">Signal</keyword>
<evidence type="ECO:0000259" key="4">
    <source>
        <dbReference type="Pfam" id="PF25954"/>
    </source>
</evidence>
<evidence type="ECO:0000256" key="2">
    <source>
        <dbReference type="SAM" id="MobiDB-lite"/>
    </source>
</evidence>
<dbReference type="Pfam" id="PF25954">
    <property type="entry name" value="Beta-barrel_RND_2"/>
    <property type="match status" value="1"/>
</dbReference>
<name>A0A8B6X8I6_9BURK</name>
<proteinExistence type="inferred from homology"/>